<evidence type="ECO:0000313" key="5">
    <source>
        <dbReference type="Proteomes" id="UP001385951"/>
    </source>
</evidence>
<evidence type="ECO:0000256" key="2">
    <source>
        <dbReference type="ARBA" id="ARBA00022643"/>
    </source>
</evidence>
<accession>A0AAW0GKY4</accession>
<dbReference type="EMBL" id="JASBNA010000003">
    <property type="protein sequence ID" value="KAK7693307.1"/>
    <property type="molecule type" value="Genomic_DNA"/>
</dbReference>
<proteinExistence type="predicted"/>
<protein>
    <recommendedName>
        <fullName evidence="6">Nitronate monooxygenase domain-containing protein</fullName>
    </recommendedName>
</protein>
<dbReference type="GO" id="GO:0018580">
    <property type="term" value="F:nitronate monooxygenase activity"/>
    <property type="evidence" value="ECO:0007669"/>
    <property type="project" value="InterPro"/>
</dbReference>
<keyword evidence="3" id="KW-0560">Oxidoreductase</keyword>
<keyword evidence="2" id="KW-0288">FMN</keyword>
<organism evidence="4 5">
    <name type="scientific">Cerrena zonata</name>
    <dbReference type="NCBI Taxonomy" id="2478898"/>
    <lineage>
        <taxon>Eukaryota</taxon>
        <taxon>Fungi</taxon>
        <taxon>Dikarya</taxon>
        <taxon>Basidiomycota</taxon>
        <taxon>Agaricomycotina</taxon>
        <taxon>Agaricomycetes</taxon>
        <taxon>Polyporales</taxon>
        <taxon>Cerrenaceae</taxon>
        <taxon>Cerrena</taxon>
    </lineage>
</organism>
<dbReference type="InterPro" id="IPR013785">
    <property type="entry name" value="Aldolase_TIM"/>
</dbReference>
<evidence type="ECO:0000313" key="4">
    <source>
        <dbReference type="EMBL" id="KAK7693307.1"/>
    </source>
</evidence>
<name>A0AAW0GKY4_9APHY</name>
<evidence type="ECO:0000256" key="1">
    <source>
        <dbReference type="ARBA" id="ARBA00022630"/>
    </source>
</evidence>
<evidence type="ECO:0000256" key="3">
    <source>
        <dbReference type="ARBA" id="ARBA00023002"/>
    </source>
</evidence>
<sequence length="293" mass="30576">MPSSPPVFSTPLTKLFKINHPVMLAGMNVAAGPKLAAAVTNAGGIGSIGGIRLTPKMLRESIAEVKANLEDKNAPFGVDLLLPQVGGNARKTNYDYTAGQLPELTDVIIQGGAKLFICAVGVPPREMVDKLHASGIAVMNMVGHPKHVPKALAQGVDIICAQGGEGGGHTGDTPFSILIPACVDACKNAKSPLTGEPVMVIAAGGIADGRGLAASLSYGAAGVWVGTRFVASDEAGAPPKHKELVVTAGYDDTARTLIYSGRPMSVRRTPYVAQWEKRQQEIEQLDFTRESST</sequence>
<dbReference type="Pfam" id="PF03060">
    <property type="entry name" value="NMO"/>
    <property type="match status" value="1"/>
</dbReference>
<gene>
    <name evidence="4" type="ORF">QCA50_002874</name>
</gene>
<dbReference type="InterPro" id="IPR004136">
    <property type="entry name" value="NMO"/>
</dbReference>
<keyword evidence="5" id="KW-1185">Reference proteome</keyword>
<dbReference type="AlphaFoldDB" id="A0AAW0GKY4"/>
<keyword evidence="1" id="KW-0285">Flavoprotein</keyword>
<dbReference type="PANTHER" id="PTHR32332">
    <property type="entry name" value="2-NITROPROPANE DIOXYGENASE"/>
    <property type="match status" value="1"/>
</dbReference>
<dbReference type="PANTHER" id="PTHR32332:SF31">
    <property type="entry name" value="2-NITROPROPANE DIOXYGENASE FAMILY, PUTATIVE (AFU_ORTHOLOGUE AFUA_2G09850)-RELATED"/>
    <property type="match status" value="1"/>
</dbReference>
<reference evidence="4 5" key="1">
    <citation type="submission" date="2022-09" db="EMBL/GenBank/DDBJ databases">
        <authorList>
            <person name="Palmer J.M."/>
        </authorList>
    </citation>
    <scope>NUCLEOTIDE SEQUENCE [LARGE SCALE GENOMIC DNA]</scope>
    <source>
        <strain evidence="4 5">DSM 7382</strain>
    </source>
</reference>
<dbReference type="Proteomes" id="UP001385951">
    <property type="component" value="Unassembled WGS sequence"/>
</dbReference>
<dbReference type="SUPFAM" id="SSF51412">
    <property type="entry name" value="Inosine monophosphate dehydrogenase (IMPDH)"/>
    <property type="match status" value="1"/>
</dbReference>
<evidence type="ECO:0008006" key="6">
    <source>
        <dbReference type="Google" id="ProtNLM"/>
    </source>
</evidence>
<comment type="caution">
    <text evidence="4">The sequence shown here is derived from an EMBL/GenBank/DDBJ whole genome shotgun (WGS) entry which is preliminary data.</text>
</comment>
<dbReference type="Gene3D" id="3.20.20.70">
    <property type="entry name" value="Aldolase class I"/>
    <property type="match status" value="1"/>
</dbReference>
<dbReference type="CDD" id="cd04730">
    <property type="entry name" value="NPD_like"/>
    <property type="match status" value="1"/>
</dbReference>